<dbReference type="Gene3D" id="1.10.260.40">
    <property type="entry name" value="lambda repressor-like DNA-binding domains"/>
    <property type="match status" value="1"/>
</dbReference>
<dbReference type="Gene3D" id="3.40.50.2300">
    <property type="match status" value="2"/>
</dbReference>
<dbReference type="AlphaFoldDB" id="A0A433HMQ4"/>
<comment type="caution">
    <text evidence="6">The sequence shown here is derived from an EMBL/GenBank/DDBJ whole genome shotgun (WGS) entry which is preliminary data.</text>
</comment>
<dbReference type="Pfam" id="PF00532">
    <property type="entry name" value="Peripla_BP_1"/>
    <property type="match status" value="1"/>
</dbReference>
<proteinExistence type="predicted"/>
<dbReference type="InterPro" id="IPR001761">
    <property type="entry name" value="Peripla_BP/Lac1_sug-bd_dom"/>
</dbReference>
<dbReference type="InterPro" id="IPR028082">
    <property type="entry name" value="Peripla_BP_I"/>
</dbReference>
<dbReference type="PANTHER" id="PTHR30146">
    <property type="entry name" value="LACI-RELATED TRANSCRIPTIONAL REPRESSOR"/>
    <property type="match status" value="1"/>
</dbReference>
<evidence type="ECO:0000256" key="1">
    <source>
        <dbReference type="ARBA" id="ARBA00022491"/>
    </source>
</evidence>
<dbReference type="OrthoDB" id="9775106at2"/>
<dbReference type="SUPFAM" id="SSF47413">
    <property type="entry name" value="lambda repressor-like DNA-binding domains"/>
    <property type="match status" value="1"/>
</dbReference>
<organism evidence="6 7">
    <name type="scientific">Peribacillus cavernae</name>
    <dbReference type="NCBI Taxonomy" id="1674310"/>
    <lineage>
        <taxon>Bacteria</taxon>
        <taxon>Bacillati</taxon>
        <taxon>Bacillota</taxon>
        <taxon>Bacilli</taxon>
        <taxon>Bacillales</taxon>
        <taxon>Bacillaceae</taxon>
        <taxon>Peribacillus</taxon>
    </lineage>
</organism>
<keyword evidence="2" id="KW-0805">Transcription regulation</keyword>
<dbReference type="Proteomes" id="UP000267430">
    <property type="component" value="Unassembled WGS sequence"/>
</dbReference>
<feature type="domain" description="HTH lacI-type" evidence="5">
    <location>
        <begin position="6"/>
        <end position="61"/>
    </location>
</feature>
<evidence type="ECO:0000313" key="6">
    <source>
        <dbReference type="EMBL" id="RUQ29618.1"/>
    </source>
</evidence>
<dbReference type="PROSITE" id="PS50932">
    <property type="entry name" value="HTH_LACI_2"/>
    <property type="match status" value="1"/>
</dbReference>
<evidence type="ECO:0000256" key="2">
    <source>
        <dbReference type="ARBA" id="ARBA00023015"/>
    </source>
</evidence>
<dbReference type="EMBL" id="RYZZ01000009">
    <property type="protein sequence ID" value="RUQ29618.1"/>
    <property type="molecule type" value="Genomic_DNA"/>
</dbReference>
<evidence type="ECO:0000256" key="4">
    <source>
        <dbReference type="ARBA" id="ARBA00023163"/>
    </source>
</evidence>
<keyword evidence="7" id="KW-1185">Reference proteome</keyword>
<keyword evidence="1" id="KW-0678">Repressor</keyword>
<gene>
    <name evidence="6" type="ORF">ELQ35_09845</name>
</gene>
<evidence type="ECO:0000256" key="3">
    <source>
        <dbReference type="ARBA" id="ARBA00023125"/>
    </source>
</evidence>
<dbReference type="Pfam" id="PF00356">
    <property type="entry name" value="LacI"/>
    <property type="match status" value="1"/>
</dbReference>
<dbReference type="SUPFAM" id="SSF53822">
    <property type="entry name" value="Periplasmic binding protein-like I"/>
    <property type="match status" value="1"/>
</dbReference>
<dbReference type="CDD" id="cd06278">
    <property type="entry name" value="PBP1_LacI-like"/>
    <property type="match status" value="1"/>
</dbReference>
<dbReference type="InterPro" id="IPR000843">
    <property type="entry name" value="HTH_LacI"/>
</dbReference>
<dbReference type="GO" id="GO:0003700">
    <property type="term" value="F:DNA-binding transcription factor activity"/>
    <property type="evidence" value="ECO:0007669"/>
    <property type="project" value="TreeGrafter"/>
</dbReference>
<dbReference type="PANTHER" id="PTHR30146:SF95">
    <property type="entry name" value="RIBOSE OPERON REPRESSOR"/>
    <property type="match status" value="1"/>
</dbReference>
<dbReference type="GO" id="GO:0000976">
    <property type="term" value="F:transcription cis-regulatory region binding"/>
    <property type="evidence" value="ECO:0007669"/>
    <property type="project" value="TreeGrafter"/>
</dbReference>
<sequence length="338" mass="38129">MKNKKVTAIDVAKLAGVSQPTVSRVFSSEGQSVSAEKRKRVEEAAKLLGYQPNVFAQSLITNKTRIIGIVMTNLHNPFYPEVLSLFYEKLSKKGYHVLFISSASDSIEEQEIHQFIKYHVEAVIVTDALLTSSAAELFERQNTPVIYFNRYSRNSRNHAVICDNYNAAFQIGNYLVESGHRNICYISGPENTSTTEDRRKGFLDSLRKNKLKPTVIVNGNYDAEESYRVAKQVLLEHPTIDSLFCGNDISAFGAMKAVTDLGKRIPEDISVVGFDDIRMARWPLYNLTTWKQPMEEMVEETINIMLDHIGNKLDSPTTKLIPGELIVRNSVKNRSSVD</sequence>
<evidence type="ECO:0000313" key="7">
    <source>
        <dbReference type="Proteomes" id="UP000267430"/>
    </source>
</evidence>
<reference evidence="6 7" key="1">
    <citation type="submission" date="2018-12" db="EMBL/GenBank/DDBJ databases">
        <title>Bacillus chawlae sp. nov., Bacillus glennii sp. nov., and Bacillus saganii sp. nov. Isolated from the Vehicle Assembly Building at Kennedy Space Center where the Viking Spacecraft were Assembled.</title>
        <authorList>
            <person name="Seuylemezian A."/>
            <person name="Vaishampayan P."/>
        </authorList>
    </citation>
    <scope>NUCLEOTIDE SEQUENCE [LARGE SCALE GENOMIC DNA]</scope>
    <source>
        <strain evidence="6 7">L5</strain>
    </source>
</reference>
<dbReference type="SMART" id="SM00354">
    <property type="entry name" value="HTH_LACI"/>
    <property type="match status" value="1"/>
</dbReference>
<dbReference type="InterPro" id="IPR010982">
    <property type="entry name" value="Lambda_DNA-bd_dom_sf"/>
</dbReference>
<evidence type="ECO:0000259" key="5">
    <source>
        <dbReference type="PROSITE" id="PS50932"/>
    </source>
</evidence>
<keyword evidence="4" id="KW-0804">Transcription</keyword>
<keyword evidence="3" id="KW-0238">DNA-binding</keyword>
<accession>A0A433HMQ4</accession>
<dbReference type="CDD" id="cd01392">
    <property type="entry name" value="HTH_LacI"/>
    <property type="match status" value="1"/>
</dbReference>
<name>A0A433HMQ4_9BACI</name>
<protein>
    <submittedName>
        <fullName evidence="6">LacI family transcriptional regulator</fullName>
    </submittedName>
</protein>